<keyword evidence="4" id="KW-1185">Reference proteome</keyword>
<feature type="compositionally biased region" description="Polar residues" evidence="1">
    <location>
        <begin position="297"/>
        <end position="308"/>
    </location>
</feature>
<dbReference type="Proteomes" id="UP001287286">
    <property type="component" value="Unassembled WGS sequence"/>
</dbReference>
<organism evidence="3 4">
    <name type="scientific">Purpureocillium lilacinum</name>
    <name type="common">Paecilomyces lilacinus</name>
    <dbReference type="NCBI Taxonomy" id="33203"/>
    <lineage>
        <taxon>Eukaryota</taxon>
        <taxon>Fungi</taxon>
        <taxon>Dikarya</taxon>
        <taxon>Ascomycota</taxon>
        <taxon>Pezizomycotina</taxon>
        <taxon>Sordariomycetes</taxon>
        <taxon>Hypocreomycetidae</taxon>
        <taxon>Hypocreales</taxon>
        <taxon>Ophiocordycipitaceae</taxon>
        <taxon>Purpureocillium</taxon>
    </lineage>
</organism>
<feature type="region of interest" description="Disordered" evidence="1">
    <location>
        <begin position="293"/>
        <end position="320"/>
    </location>
</feature>
<dbReference type="InterPro" id="IPR013087">
    <property type="entry name" value="Znf_C2H2_type"/>
</dbReference>
<accession>A0ABR0BE99</accession>
<dbReference type="EMBL" id="JAWRVI010000207">
    <property type="protein sequence ID" value="KAK4071579.1"/>
    <property type="molecule type" value="Genomic_DNA"/>
</dbReference>
<evidence type="ECO:0000313" key="3">
    <source>
        <dbReference type="EMBL" id="KAK4071579.1"/>
    </source>
</evidence>
<reference evidence="3 4" key="1">
    <citation type="journal article" date="2024" name="Microbiol. Resour. Announc.">
        <title>Genome annotations for the ascomycete fungi Trichoderma harzianum, Trichoderma aggressivum, and Purpureocillium lilacinum.</title>
        <authorList>
            <person name="Beijen E.P.W."/>
            <person name="Ohm R.A."/>
        </authorList>
    </citation>
    <scope>NUCLEOTIDE SEQUENCE [LARGE SCALE GENOMIC DNA]</scope>
    <source>
        <strain evidence="3 4">CBS 150709</strain>
    </source>
</reference>
<feature type="region of interest" description="Disordered" evidence="1">
    <location>
        <begin position="212"/>
        <end position="239"/>
    </location>
</feature>
<evidence type="ECO:0000259" key="2">
    <source>
        <dbReference type="PROSITE" id="PS00028"/>
    </source>
</evidence>
<proteinExistence type="predicted"/>
<evidence type="ECO:0000256" key="1">
    <source>
        <dbReference type="SAM" id="MobiDB-lite"/>
    </source>
</evidence>
<feature type="domain" description="C2H2-type" evidence="2">
    <location>
        <begin position="114"/>
        <end position="135"/>
    </location>
</feature>
<dbReference type="PROSITE" id="PS00028">
    <property type="entry name" value="ZINC_FINGER_C2H2_1"/>
    <property type="match status" value="1"/>
</dbReference>
<sequence length="468" mass="52324">MTVNNLTCGHDPASAPRPGLTKLLEDCRAIVAALEEYLPPADIVAAIGENRPSKRDIPRKTKCPFKGCTRQDPLPTGQALREHFLSRRYPKFLGIMTLRLTCNPDRTRDTPEVCVYCHEVFRRPAAYITHQYKRHFRETDEIKVAFTKAIVQRLRDESESELNMALQASSSNVEKGERADSTLELSTKSLGDVPREQDSTLDAQSRLGTLAADTKGSVSNGCDRRSPAPKRTVAASPVAPGKRAWLDTVQIQDDAGDSRKKKCLESHRHGAAVFATRQTGLGAERAERFDQALASDGSPSEPSNNQHQCAPWEGNARTSGQEVENDLINRVTTAARASYPYTIEGKTATLKDEISRAILPEHAQKETALQELFQELSPQDIEDVHRTVLEKDVGLDRRDIRAVWQQVWDALQSSRAYILEEKLRLPRTSCIFVDIDTDGDLVVSVKIGRLKGMRLCADWKLLTHLRYM</sequence>
<evidence type="ECO:0000313" key="4">
    <source>
        <dbReference type="Proteomes" id="UP001287286"/>
    </source>
</evidence>
<comment type="caution">
    <text evidence="3">The sequence shown here is derived from an EMBL/GenBank/DDBJ whole genome shotgun (WGS) entry which is preliminary data.</text>
</comment>
<name>A0ABR0BE99_PURLI</name>
<protein>
    <recommendedName>
        <fullName evidence="2">C2H2-type domain-containing protein</fullName>
    </recommendedName>
</protein>
<gene>
    <name evidence="3" type="ORF">Purlil1_13358</name>
</gene>